<dbReference type="Proteomes" id="UP000669133">
    <property type="component" value="Unassembled WGS sequence"/>
</dbReference>
<name>A0A8H7ZC86_9ASCO</name>
<proteinExistence type="predicted"/>
<protein>
    <recommendedName>
        <fullName evidence="1">F-box domain-containing protein</fullName>
    </recommendedName>
</protein>
<dbReference type="OrthoDB" id="4023491at2759"/>
<dbReference type="EMBL" id="JAEOAQ010000007">
    <property type="protein sequence ID" value="KAG5417296.1"/>
    <property type="molecule type" value="Genomic_DNA"/>
</dbReference>
<dbReference type="InterPro" id="IPR001810">
    <property type="entry name" value="F-box_dom"/>
</dbReference>
<evidence type="ECO:0000313" key="3">
    <source>
        <dbReference type="Proteomes" id="UP000669133"/>
    </source>
</evidence>
<dbReference type="RefSeq" id="XP_067546412.1">
    <property type="nucleotide sequence ID" value="XM_067694052.1"/>
</dbReference>
<accession>A0A8H7ZC86</accession>
<evidence type="ECO:0000259" key="1">
    <source>
        <dbReference type="PROSITE" id="PS50181"/>
    </source>
</evidence>
<dbReference type="AlphaFoldDB" id="A0A8H7ZC86"/>
<gene>
    <name evidence="2" type="ORF">I9W82_004929</name>
</gene>
<dbReference type="GeneID" id="93653558"/>
<evidence type="ECO:0000313" key="2">
    <source>
        <dbReference type="EMBL" id="KAG5417296.1"/>
    </source>
</evidence>
<dbReference type="PROSITE" id="PS50181">
    <property type="entry name" value="FBOX"/>
    <property type="match status" value="1"/>
</dbReference>
<sequence length="431" mass="50858">MASLTSLPSEVLEEIFHQLNQRYTLALAPLHSKLYYIAKPKLYRNIYVYTPWLIIEYGMESNEQGETFHISKNLNNFKSKKYSIISSDTLERYLAKMDKTQEIYHLELYGHNMTIVECILRHFSKIRFFELVVHYGESVFKYWEPNYIWFLQNYIRFCPHSTVYIAPSTNLGEFPIFHDNINVIRTDGRNWADNLDRLRGLKNVTKLAMLVSEGDDLARYRCCFKLQVLEIIQSSDSDFFPNFLLSDAFETVFLQELTIFGDFNPGTMFKSNDLEEEFPKLSLFCLQLAATAARQIEFALQDWRGFKHSEVRYLILSSRSCLTSDVMAVCDWLANFPNSSVNWWYEPRIPIRLETHKFRVLSPDLPFGIIGYHFYGLHYRELTNFRQMVTIGGFTSKSVEVKLEKCYTEAELYTIYKSRNGRSARRNMFEY</sequence>
<keyword evidence="3" id="KW-1185">Reference proteome</keyword>
<reference evidence="2 3" key="1">
    <citation type="submission" date="2020-12" db="EMBL/GenBank/DDBJ databases">
        <title>Effect of drift, selection, and recombination on the evolution of hybrid genomes in Candida yeast pathogens.</title>
        <authorList>
            <person name="Mixao V."/>
            <person name="Ksiezopolska E."/>
            <person name="Saus E."/>
            <person name="Boekhout T."/>
            <person name="Gacser A."/>
            <person name="Gabaldon T."/>
        </authorList>
    </citation>
    <scope>NUCLEOTIDE SEQUENCE [LARGE SCALE GENOMIC DNA]</scope>
    <source>
        <strain evidence="2 3">BP57</strain>
    </source>
</reference>
<comment type="caution">
    <text evidence="2">The sequence shown here is derived from an EMBL/GenBank/DDBJ whole genome shotgun (WGS) entry which is preliminary data.</text>
</comment>
<organism evidence="2 3">
    <name type="scientific">Candida metapsilosis</name>
    <dbReference type="NCBI Taxonomy" id="273372"/>
    <lineage>
        <taxon>Eukaryota</taxon>
        <taxon>Fungi</taxon>
        <taxon>Dikarya</taxon>
        <taxon>Ascomycota</taxon>
        <taxon>Saccharomycotina</taxon>
        <taxon>Pichiomycetes</taxon>
        <taxon>Debaryomycetaceae</taxon>
        <taxon>Candida/Lodderomyces clade</taxon>
        <taxon>Candida</taxon>
    </lineage>
</organism>
<feature type="domain" description="F-box" evidence="1">
    <location>
        <begin position="1"/>
        <end position="46"/>
    </location>
</feature>